<sequence>MTVLSKDEDSACAASSCNYFFIGKGLSGSDLAITSWCQGR</sequence>
<evidence type="ECO:0000313" key="1">
    <source>
        <dbReference type="EMBL" id="KUG15964.1"/>
    </source>
</evidence>
<organism evidence="1">
    <name type="scientific">hydrocarbon metagenome</name>
    <dbReference type="NCBI Taxonomy" id="938273"/>
    <lineage>
        <taxon>unclassified sequences</taxon>
        <taxon>metagenomes</taxon>
        <taxon>ecological metagenomes</taxon>
    </lineage>
</organism>
<reference evidence="1" key="1">
    <citation type="journal article" date="2015" name="Proc. Natl. Acad. Sci. U.S.A.">
        <title>Networks of energetic and metabolic interactions define dynamics in microbial communities.</title>
        <authorList>
            <person name="Embree M."/>
            <person name="Liu J.K."/>
            <person name="Al-Bassam M.M."/>
            <person name="Zengler K."/>
        </authorList>
    </citation>
    <scope>NUCLEOTIDE SEQUENCE</scope>
</reference>
<dbReference type="EMBL" id="LNQE01001519">
    <property type="protein sequence ID" value="KUG15964.1"/>
    <property type="molecule type" value="Genomic_DNA"/>
</dbReference>
<accession>A0A0W8F532</accession>
<protein>
    <submittedName>
        <fullName evidence="1">Uncharacterized protein</fullName>
    </submittedName>
</protein>
<comment type="caution">
    <text evidence="1">The sequence shown here is derived from an EMBL/GenBank/DDBJ whole genome shotgun (WGS) entry which is preliminary data.</text>
</comment>
<gene>
    <name evidence="1" type="ORF">ASZ90_014384</name>
</gene>
<name>A0A0W8F532_9ZZZZ</name>
<proteinExistence type="predicted"/>
<dbReference type="AlphaFoldDB" id="A0A0W8F532"/>